<evidence type="ECO:0000313" key="2">
    <source>
        <dbReference type="EMBL" id="NER12737.1"/>
    </source>
</evidence>
<dbReference type="AlphaFoldDB" id="A0A6P0UIB2"/>
<organism evidence="2 3">
    <name type="scientific">Leptobacterium flavescens</name>
    <dbReference type="NCBI Taxonomy" id="472055"/>
    <lineage>
        <taxon>Bacteria</taxon>
        <taxon>Pseudomonadati</taxon>
        <taxon>Bacteroidota</taxon>
        <taxon>Flavobacteriia</taxon>
        <taxon>Flavobacteriales</taxon>
        <taxon>Flavobacteriaceae</taxon>
        <taxon>Leptobacterium</taxon>
    </lineage>
</organism>
<sequence length="129" mass="13833">MQKIVKIAVIALGVLGIILWFLLLGSVDPYTDLMINIAKFLVIIAAAIVLIFTFKNLISHPDKLKKALIAIVGFLIVVAIGYALSNGEATDTTSASASKWVGTGLYTFYILTFIAAGAMILSGIKKIFK</sequence>
<feature type="transmembrane region" description="Helical" evidence="1">
    <location>
        <begin position="7"/>
        <end position="27"/>
    </location>
</feature>
<evidence type="ECO:0000313" key="3">
    <source>
        <dbReference type="Proteomes" id="UP000468581"/>
    </source>
</evidence>
<name>A0A6P0UIB2_9FLAO</name>
<protein>
    <submittedName>
        <fullName evidence="2">Uncharacterized protein</fullName>
    </submittedName>
</protein>
<evidence type="ECO:0000256" key="1">
    <source>
        <dbReference type="SAM" id="Phobius"/>
    </source>
</evidence>
<keyword evidence="3" id="KW-1185">Reference proteome</keyword>
<feature type="transmembrane region" description="Helical" evidence="1">
    <location>
        <begin position="105"/>
        <end position="124"/>
    </location>
</feature>
<dbReference type="RefSeq" id="WP_163605747.1">
    <property type="nucleotide sequence ID" value="NZ_JAABOO010000001.1"/>
</dbReference>
<gene>
    <name evidence="2" type="ORF">GWK08_04740</name>
</gene>
<reference evidence="2 3" key="1">
    <citation type="submission" date="2020-01" db="EMBL/GenBank/DDBJ databases">
        <title>Leptobacterium flavescens.</title>
        <authorList>
            <person name="Wang G."/>
        </authorList>
    </citation>
    <scope>NUCLEOTIDE SEQUENCE [LARGE SCALE GENOMIC DNA]</scope>
    <source>
        <strain evidence="2 3">KCTC 22160</strain>
    </source>
</reference>
<keyword evidence="1" id="KW-0812">Transmembrane</keyword>
<comment type="caution">
    <text evidence="2">The sequence shown here is derived from an EMBL/GenBank/DDBJ whole genome shotgun (WGS) entry which is preliminary data.</text>
</comment>
<proteinExistence type="predicted"/>
<dbReference type="EMBL" id="JAABOO010000001">
    <property type="protein sequence ID" value="NER12737.1"/>
    <property type="molecule type" value="Genomic_DNA"/>
</dbReference>
<feature type="transmembrane region" description="Helical" evidence="1">
    <location>
        <begin position="33"/>
        <end position="54"/>
    </location>
</feature>
<keyword evidence="1" id="KW-0472">Membrane</keyword>
<feature type="transmembrane region" description="Helical" evidence="1">
    <location>
        <begin position="66"/>
        <end position="85"/>
    </location>
</feature>
<accession>A0A6P0UIB2</accession>
<dbReference type="Proteomes" id="UP000468581">
    <property type="component" value="Unassembled WGS sequence"/>
</dbReference>
<keyword evidence="1" id="KW-1133">Transmembrane helix</keyword>